<dbReference type="RefSeq" id="XP_007604074.1">
    <property type="nucleotide sequence ID" value="XM_007604012.1"/>
</dbReference>
<dbReference type="HOGENOM" id="CLU_674743_0_0_1"/>
<feature type="region of interest" description="Disordered" evidence="2">
    <location>
        <begin position="359"/>
        <end position="381"/>
    </location>
</feature>
<dbReference type="STRING" id="993615.L2GMV0"/>
<accession>L2GMV0</accession>
<name>L2GMV0_VITCO</name>
<evidence type="ECO:0000256" key="1">
    <source>
        <dbReference type="SAM" id="Coils"/>
    </source>
</evidence>
<dbReference type="Gene3D" id="1.10.510.10">
    <property type="entry name" value="Transferase(Phosphotransferase) domain 1"/>
    <property type="match status" value="1"/>
</dbReference>
<feature type="coiled-coil region" evidence="1">
    <location>
        <begin position="222"/>
        <end position="255"/>
    </location>
</feature>
<dbReference type="Proteomes" id="UP000011082">
    <property type="component" value="Unassembled WGS sequence"/>
</dbReference>
<dbReference type="EMBL" id="JH370133">
    <property type="protein sequence ID" value="ELA42223.1"/>
    <property type="molecule type" value="Genomic_DNA"/>
</dbReference>
<dbReference type="InterPro" id="IPR011009">
    <property type="entry name" value="Kinase-like_dom_sf"/>
</dbReference>
<dbReference type="SUPFAM" id="SSF56112">
    <property type="entry name" value="Protein kinase-like (PK-like)"/>
    <property type="match status" value="1"/>
</dbReference>
<gene>
    <name evidence="3" type="ORF">VICG_00622</name>
</gene>
<dbReference type="AlphaFoldDB" id="L2GMV0"/>
<dbReference type="InParanoid" id="L2GMV0"/>
<feature type="compositionally biased region" description="Polar residues" evidence="2">
    <location>
        <begin position="367"/>
        <end position="381"/>
    </location>
</feature>
<evidence type="ECO:0000256" key="2">
    <source>
        <dbReference type="SAM" id="MobiDB-lite"/>
    </source>
</evidence>
<evidence type="ECO:0008006" key="5">
    <source>
        <dbReference type="Google" id="ProtNLM"/>
    </source>
</evidence>
<dbReference type="GeneID" id="19881339"/>
<dbReference type="PANTHER" id="PTHR13902">
    <property type="entry name" value="SERINE/THREONINE-PROTEIN KINASE WNK WITH NO LYSINE -RELATED"/>
    <property type="match status" value="1"/>
</dbReference>
<dbReference type="OrthoDB" id="4062651at2759"/>
<organism evidence="3 4">
    <name type="scientific">Vittaforma corneae (strain ATCC 50505)</name>
    <name type="common">Microsporidian parasite</name>
    <name type="synonym">Nosema corneum</name>
    <dbReference type="NCBI Taxonomy" id="993615"/>
    <lineage>
        <taxon>Eukaryota</taxon>
        <taxon>Fungi</taxon>
        <taxon>Fungi incertae sedis</taxon>
        <taxon>Microsporidia</taxon>
        <taxon>Nosematidae</taxon>
        <taxon>Vittaforma</taxon>
    </lineage>
</organism>
<evidence type="ECO:0000313" key="4">
    <source>
        <dbReference type="Proteomes" id="UP000011082"/>
    </source>
</evidence>
<evidence type="ECO:0000313" key="3">
    <source>
        <dbReference type="EMBL" id="ELA42223.1"/>
    </source>
</evidence>
<protein>
    <recommendedName>
        <fullName evidence="5">Protein kinase domain-containing protein</fullName>
    </recommendedName>
</protein>
<reference evidence="4" key="1">
    <citation type="submission" date="2011-05" db="EMBL/GenBank/DDBJ databases">
        <title>The genome sequence of Vittaforma corneae strain ATCC 50505.</title>
        <authorList>
            <consortium name="The Broad Institute Genome Sequencing Platform"/>
            <person name="Cuomo C."/>
            <person name="Didier E."/>
            <person name="Bowers L."/>
            <person name="Young S.K."/>
            <person name="Zeng Q."/>
            <person name="Gargeya S."/>
            <person name="Fitzgerald M."/>
            <person name="Haas B."/>
            <person name="Abouelleil A."/>
            <person name="Alvarado L."/>
            <person name="Arachchi H.M."/>
            <person name="Berlin A."/>
            <person name="Chapman S.B."/>
            <person name="Gearin G."/>
            <person name="Goldberg J."/>
            <person name="Griggs A."/>
            <person name="Gujja S."/>
            <person name="Hansen M."/>
            <person name="Heiman D."/>
            <person name="Howarth C."/>
            <person name="Larimer J."/>
            <person name="Lui A."/>
            <person name="MacDonald P.J.P."/>
            <person name="McCowen C."/>
            <person name="Montmayeur A."/>
            <person name="Murphy C."/>
            <person name="Neiman D."/>
            <person name="Pearson M."/>
            <person name="Priest M."/>
            <person name="Roberts A."/>
            <person name="Saif S."/>
            <person name="Shea T."/>
            <person name="Sisk P."/>
            <person name="Stolte C."/>
            <person name="Sykes S."/>
            <person name="Wortman J."/>
            <person name="Nusbaum C."/>
            <person name="Birren B."/>
        </authorList>
    </citation>
    <scope>NUCLEOTIDE SEQUENCE [LARGE SCALE GENOMIC DNA]</scope>
    <source>
        <strain evidence="4">ATCC 50505</strain>
    </source>
</reference>
<keyword evidence="4" id="KW-1185">Reference proteome</keyword>
<proteinExistence type="predicted"/>
<dbReference type="VEuPathDB" id="MicrosporidiaDB:VICG_00622"/>
<sequence length="408" mass="45297">MGLIEMATGKTPYSEFKDTTEIYKNVLQGILPKAIQMVSDPCLKSLIMGCIVPSSSRYTAAQCLDHHFFHPDVICTGDCIPRECVAVYPLNGAPPKDMELSIVSIIDNIVVFQMLLYATMKFIKFEYDLNTDTVKKICDELLAEKIVDTSAVETFSSLLISGLEIVEMKISSGQVHDGIIEVNSNEIGRIRDVDMIVTTSPEKEDSESLQSVNFGADTIEEMRIIEENIKIAEAKKELEKRREEEITQKLKMKLQQKSTTPPEDNSVCSLELGKSAVKFKNESVSQKELYADFTFEDIYSQFPNAPQPSNVPCEGNSGNINVVSEPLGSKLGDLKVSPTQKCRHQAECCPLYDENAVCSPTKKQDSSGDTNAYRLQSSNRSRRAGNTLTAHLITAIWHHTAYRGAGSE</sequence>
<dbReference type="InterPro" id="IPR050588">
    <property type="entry name" value="WNK_Ser-Thr_kinase"/>
</dbReference>
<keyword evidence="1" id="KW-0175">Coiled coil</keyword>